<dbReference type="GO" id="GO:0005886">
    <property type="term" value="C:plasma membrane"/>
    <property type="evidence" value="ECO:0007669"/>
    <property type="project" value="UniProtKB-SubCell"/>
</dbReference>
<organism evidence="11 12">
    <name type="scientific">Nocardioides guangzhouensis</name>
    <dbReference type="NCBI Taxonomy" id="2497878"/>
    <lineage>
        <taxon>Bacteria</taxon>
        <taxon>Bacillati</taxon>
        <taxon>Actinomycetota</taxon>
        <taxon>Actinomycetes</taxon>
        <taxon>Propionibacteriales</taxon>
        <taxon>Nocardioidaceae</taxon>
        <taxon>Nocardioides</taxon>
    </lineage>
</organism>
<keyword evidence="9" id="KW-0175">Coiled coil</keyword>
<dbReference type="PANTHER" id="PTHR42878">
    <property type="entry name" value="TWO-COMPONENT HISTIDINE KINASE"/>
    <property type="match status" value="1"/>
</dbReference>
<dbReference type="EC" id="2.7.13.3" evidence="3"/>
<dbReference type="InterPro" id="IPR003018">
    <property type="entry name" value="GAF"/>
</dbReference>
<dbReference type="GO" id="GO:0000155">
    <property type="term" value="F:phosphorelay sensor kinase activity"/>
    <property type="evidence" value="ECO:0007669"/>
    <property type="project" value="InterPro"/>
</dbReference>
<dbReference type="SUPFAM" id="SSF47384">
    <property type="entry name" value="Homodimeric domain of signal transducing histidine kinase"/>
    <property type="match status" value="1"/>
</dbReference>
<dbReference type="CDD" id="cd00082">
    <property type="entry name" value="HisKA"/>
    <property type="match status" value="1"/>
</dbReference>
<keyword evidence="12" id="KW-1185">Reference proteome</keyword>
<dbReference type="Proteomes" id="UP000295198">
    <property type="component" value="Unassembled WGS sequence"/>
</dbReference>
<evidence type="ECO:0000256" key="5">
    <source>
        <dbReference type="ARBA" id="ARBA00022679"/>
    </source>
</evidence>
<comment type="caution">
    <text evidence="11">The sequence shown here is derived from an EMBL/GenBank/DDBJ whole genome shotgun (WGS) entry which is preliminary data.</text>
</comment>
<keyword evidence="7" id="KW-0902">Two-component regulatory system</keyword>
<feature type="domain" description="Histidine kinase" evidence="10">
    <location>
        <begin position="197"/>
        <end position="409"/>
    </location>
</feature>
<keyword evidence="4" id="KW-0597">Phosphoprotein</keyword>
<keyword evidence="5" id="KW-0808">Transferase</keyword>
<evidence type="ECO:0000256" key="7">
    <source>
        <dbReference type="ARBA" id="ARBA00023012"/>
    </source>
</evidence>
<dbReference type="InterPro" id="IPR050351">
    <property type="entry name" value="BphY/WalK/GraS-like"/>
</dbReference>
<dbReference type="GO" id="GO:0000156">
    <property type="term" value="F:phosphorelay response regulator activity"/>
    <property type="evidence" value="ECO:0007669"/>
    <property type="project" value="TreeGrafter"/>
</dbReference>
<evidence type="ECO:0000256" key="4">
    <source>
        <dbReference type="ARBA" id="ARBA00022553"/>
    </source>
</evidence>
<evidence type="ECO:0000256" key="8">
    <source>
        <dbReference type="ARBA" id="ARBA00039401"/>
    </source>
</evidence>
<dbReference type="Gene3D" id="3.30.565.10">
    <property type="entry name" value="Histidine kinase-like ATPase, C-terminal domain"/>
    <property type="match status" value="1"/>
</dbReference>
<proteinExistence type="predicted"/>
<gene>
    <name evidence="11" type="ORF">EKO23_11540</name>
</gene>
<comment type="subcellular location">
    <subcellularLocation>
        <location evidence="2">Cell membrane</location>
    </subcellularLocation>
</comment>
<evidence type="ECO:0000256" key="2">
    <source>
        <dbReference type="ARBA" id="ARBA00004236"/>
    </source>
</evidence>
<reference evidence="11 12" key="1">
    <citation type="submission" date="2019-01" db="EMBL/GenBank/DDBJ databases">
        <title>Nocardioides guangzhouensis sp. nov., an actinobacterium isolated from soil.</title>
        <authorList>
            <person name="Fu Y."/>
            <person name="Cai Y."/>
            <person name="Lin Z."/>
            <person name="Chen P."/>
        </authorList>
    </citation>
    <scope>NUCLEOTIDE SEQUENCE [LARGE SCALE GENOMIC DNA]</scope>
    <source>
        <strain evidence="11 12">130</strain>
    </source>
</reference>
<dbReference type="InterPro" id="IPR004358">
    <property type="entry name" value="Sig_transdc_His_kin-like_C"/>
</dbReference>
<dbReference type="InterPro" id="IPR036097">
    <property type="entry name" value="HisK_dim/P_sf"/>
</dbReference>
<dbReference type="EMBL" id="SDKM01000015">
    <property type="protein sequence ID" value="RYP85635.1"/>
    <property type="molecule type" value="Genomic_DNA"/>
</dbReference>
<dbReference type="InterPro" id="IPR005467">
    <property type="entry name" value="His_kinase_dom"/>
</dbReference>
<dbReference type="SMART" id="SM00387">
    <property type="entry name" value="HATPase_c"/>
    <property type="match status" value="1"/>
</dbReference>
<dbReference type="Pfam" id="PF13185">
    <property type="entry name" value="GAF_2"/>
    <property type="match status" value="1"/>
</dbReference>
<dbReference type="SMART" id="SM00388">
    <property type="entry name" value="HisKA"/>
    <property type="match status" value="1"/>
</dbReference>
<dbReference type="OrthoDB" id="9808408at2"/>
<evidence type="ECO:0000256" key="3">
    <source>
        <dbReference type="ARBA" id="ARBA00012438"/>
    </source>
</evidence>
<protein>
    <recommendedName>
        <fullName evidence="8">Sensor-like histidine kinase SenX3</fullName>
        <ecNumber evidence="3">2.7.13.3</ecNumber>
    </recommendedName>
</protein>
<dbReference type="Pfam" id="PF02518">
    <property type="entry name" value="HATPase_c"/>
    <property type="match status" value="1"/>
</dbReference>
<evidence type="ECO:0000313" key="12">
    <source>
        <dbReference type="Proteomes" id="UP000295198"/>
    </source>
</evidence>
<comment type="catalytic activity">
    <reaction evidence="1">
        <text>ATP + protein L-histidine = ADP + protein N-phospho-L-histidine.</text>
        <dbReference type="EC" id="2.7.13.3"/>
    </reaction>
</comment>
<evidence type="ECO:0000256" key="9">
    <source>
        <dbReference type="SAM" id="Coils"/>
    </source>
</evidence>
<evidence type="ECO:0000259" key="10">
    <source>
        <dbReference type="PROSITE" id="PS50109"/>
    </source>
</evidence>
<sequence length="409" mass="43394">MGGSGTVNAVDSRSRVATLERYQVLDQPPRRELVALVELAARVSGVPMATINLITDVEQHQVATVGFDGAVCSYDDAMCTVVVEGGEAVATDDARSDDRFRANPFVTGPLGNVRFYASHPLTTPDGVTVGTLCVFDDEPRHLGAEDAGMLSTLAGRVMDVLELELRTRQLETALDQLQEANHQLETSNDRLAAFAGQVSHDLKNPLTALGMSLGLLEEELEDSGALDDALALLLKRAASGATRMETMIGDLLEFARIGGSPNLQPVDLAIVVADAMADLDGEVVPAMVTVKKDLPVVLGDQTQLRLVLQNLLGNAVKFVVPGVGPEIIVAASETADGWRVEVADRGRGVAEVDRERVFEPLARLDKRVPGNGIGLATCRRIVSAHGGTIGLDPRPGGGTVAWFELPGRV</sequence>
<dbReference type="Gene3D" id="1.10.287.130">
    <property type="match status" value="1"/>
</dbReference>
<dbReference type="InterPro" id="IPR029016">
    <property type="entry name" value="GAF-like_dom_sf"/>
</dbReference>
<dbReference type="SUPFAM" id="SSF55874">
    <property type="entry name" value="ATPase domain of HSP90 chaperone/DNA topoisomerase II/histidine kinase"/>
    <property type="match status" value="1"/>
</dbReference>
<accession>A0A4Q4ZDC5</accession>
<evidence type="ECO:0000256" key="1">
    <source>
        <dbReference type="ARBA" id="ARBA00000085"/>
    </source>
</evidence>
<dbReference type="InterPro" id="IPR003661">
    <property type="entry name" value="HisK_dim/P_dom"/>
</dbReference>
<keyword evidence="6 11" id="KW-0418">Kinase</keyword>
<dbReference type="PRINTS" id="PR00344">
    <property type="entry name" value="BCTRLSENSOR"/>
</dbReference>
<dbReference type="GO" id="GO:0030295">
    <property type="term" value="F:protein kinase activator activity"/>
    <property type="evidence" value="ECO:0007669"/>
    <property type="project" value="TreeGrafter"/>
</dbReference>
<dbReference type="Gene3D" id="3.30.450.40">
    <property type="match status" value="1"/>
</dbReference>
<evidence type="ECO:0000256" key="6">
    <source>
        <dbReference type="ARBA" id="ARBA00022777"/>
    </source>
</evidence>
<name>A0A4Q4ZDC5_9ACTN</name>
<dbReference type="Pfam" id="PF00512">
    <property type="entry name" value="HisKA"/>
    <property type="match status" value="1"/>
</dbReference>
<dbReference type="SUPFAM" id="SSF55781">
    <property type="entry name" value="GAF domain-like"/>
    <property type="match status" value="1"/>
</dbReference>
<dbReference type="AlphaFoldDB" id="A0A4Q4ZDC5"/>
<dbReference type="PANTHER" id="PTHR42878:SF15">
    <property type="entry name" value="BACTERIOPHYTOCHROME"/>
    <property type="match status" value="1"/>
</dbReference>
<dbReference type="PROSITE" id="PS50109">
    <property type="entry name" value="HIS_KIN"/>
    <property type="match status" value="1"/>
</dbReference>
<feature type="coiled-coil region" evidence="9">
    <location>
        <begin position="160"/>
        <end position="190"/>
    </location>
</feature>
<evidence type="ECO:0000313" key="11">
    <source>
        <dbReference type="EMBL" id="RYP85635.1"/>
    </source>
</evidence>
<dbReference type="InterPro" id="IPR036890">
    <property type="entry name" value="HATPase_C_sf"/>
</dbReference>
<dbReference type="GO" id="GO:0007234">
    <property type="term" value="P:osmosensory signaling via phosphorelay pathway"/>
    <property type="evidence" value="ECO:0007669"/>
    <property type="project" value="TreeGrafter"/>
</dbReference>
<dbReference type="InterPro" id="IPR003594">
    <property type="entry name" value="HATPase_dom"/>
</dbReference>